<dbReference type="EMBL" id="SMFX01000001">
    <property type="protein sequence ID" value="TCK19293.1"/>
    <property type="molecule type" value="Genomic_DNA"/>
</dbReference>
<dbReference type="AlphaFoldDB" id="A0A4R1HF52"/>
<comment type="caution">
    <text evidence="2">The sequence shown here is derived from an EMBL/GenBank/DDBJ whole genome shotgun (WGS) entry which is preliminary data.</text>
</comment>
<feature type="region of interest" description="Disordered" evidence="1">
    <location>
        <begin position="1"/>
        <end position="45"/>
    </location>
</feature>
<dbReference type="Proteomes" id="UP000295707">
    <property type="component" value="Unassembled WGS sequence"/>
</dbReference>
<sequence length="45" mass="4980">MKKNVGGTHFTAKKTRLKSGLFQLSGNRREGSHSAERQPPNPNSE</sequence>
<evidence type="ECO:0000313" key="2">
    <source>
        <dbReference type="EMBL" id="TCK19293.1"/>
    </source>
</evidence>
<reference evidence="2 3" key="1">
    <citation type="submission" date="2019-03" db="EMBL/GenBank/DDBJ databases">
        <title>Genomic Encyclopedia of Type Strains, Phase IV (KMG-IV): sequencing the most valuable type-strain genomes for metagenomic binning, comparative biology and taxonomic classification.</title>
        <authorList>
            <person name="Goeker M."/>
        </authorList>
    </citation>
    <scope>NUCLEOTIDE SEQUENCE [LARGE SCALE GENOMIC DNA]</scope>
    <source>
        <strain evidence="2 3">DSM 19610</strain>
    </source>
</reference>
<evidence type="ECO:0000313" key="3">
    <source>
        <dbReference type="Proteomes" id="UP000295707"/>
    </source>
</evidence>
<organism evidence="2 3">
    <name type="scientific">Thiogranum longum</name>
    <dbReference type="NCBI Taxonomy" id="1537524"/>
    <lineage>
        <taxon>Bacteria</taxon>
        <taxon>Pseudomonadati</taxon>
        <taxon>Pseudomonadota</taxon>
        <taxon>Gammaproteobacteria</taxon>
        <taxon>Chromatiales</taxon>
        <taxon>Ectothiorhodospiraceae</taxon>
        <taxon>Thiogranum</taxon>
    </lineage>
</organism>
<gene>
    <name evidence="2" type="ORF">DFR30_2603</name>
</gene>
<protein>
    <submittedName>
        <fullName evidence="2">Uncharacterized protein</fullName>
    </submittedName>
</protein>
<feature type="compositionally biased region" description="Basic and acidic residues" evidence="1">
    <location>
        <begin position="27"/>
        <end position="36"/>
    </location>
</feature>
<keyword evidence="3" id="KW-1185">Reference proteome</keyword>
<proteinExistence type="predicted"/>
<name>A0A4R1HF52_9GAMM</name>
<evidence type="ECO:0000256" key="1">
    <source>
        <dbReference type="SAM" id="MobiDB-lite"/>
    </source>
</evidence>
<accession>A0A4R1HF52</accession>